<accession>A0AAV1E7T9</accession>
<feature type="compositionally biased region" description="Acidic residues" evidence="5">
    <location>
        <begin position="77"/>
        <end position="95"/>
    </location>
</feature>
<organism evidence="6 7">
    <name type="scientific">Oldenlandia corymbosa var. corymbosa</name>
    <dbReference type="NCBI Taxonomy" id="529605"/>
    <lineage>
        <taxon>Eukaryota</taxon>
        <taxon>Viridiplantae</taxon>
        <taxon>Streptophyta</taxon>
        <taxon>Embryophyta</taxon>
        <taxon>Tracheophyta</taxon>
        <taxon>Spermatophyta</taxon>
        <taxon>Magnoliopsida</taxon>
        <taxon>eudicotyledons</taxon>
        <taxon>Gunneridae</taxon>
        <taxon>Pentapetalae</taxon>
        <taxon>asterids</taxon>
        <taxon>lamiids</taxon>
        <taxon>Gentianales</taxon>
        <taxon>Rubiaceae</taxon>
        <taxon>Rubioideae</taxon>
        <taxon>Spermacoceae</taxon>
        <taxon>Hedyotis-Oldenlandia complex</taxon>
        <taxon>Oldenlandia</taxon>
    </lineage>
</organism>
<evidence type="ECO:0000256" key="3">
    <source>
        <dbReference type="ARBA" id="ARBA00022640"/>
    </source>
</evidence>
<evidence type="ECO:0000313" key="6">
    <source>
        <dbReference type="EMBL" id="CAI9115735.1"/>
    </source>
</evidence>
<proteinExistence type="predicted"/>
<evidence type="ECO:0000256" key="1">
    <source>
        <dbReference type="ARBA" id="ARBA00004229"/>
    </source>
</evidence>
<name>A0AAV1E7T9_OLDCO</name>
<keyword evidence="3" id="KW-0934">Plastid</keyword>
<feature type="region of interest" description="Disordered" evidence="5">
    <location>
        <begin position="48"/>
        <end position="95"/>
    </location>
</feature>
<evidence type="ECO:0000256" key="5">
    <source>
        <dbReference type="SAM" id="MobiDB-lite"/>
    </source>
</evidence>
<dbReference type="PANTHER" id="PTHR33415:SF15">
    <property type="entry name" value="PROTEIN DCL HOMOLOG, CHLOROPLASTIC"/>
    <property type="match status" value="1"/>
</dbReference>
<gene>
    <name evidence="6" type="ORF">OLC1_LOCUS22203</name>
</gene>
<evidence type="ECO:0000313" key="7">
    <source>
        <dbReference type="Proteomes" id="UP001161247"/>
    </source>
</evidence>
<dbReference type="GO" id="GO:1901259">
    <property type="term" value="P:chloroplast rRNA processing"/>
    <property type="evidence" value="ECO:0007669"/>
    <property type="project" value="TreeGrafter"/>
</dbReference>
<reference evidence="6" key="1">
    <citation type="submission" date="2023-03" db="EMBL/GenBank/DDBJ databases">
        <authorList>
            <person name="Julca I."/>
        </authorList>
    </citation>
    <scope>NUCLEOTIDE SEQUENCE</scope>
</reference>
<evidence type="ECO:0000256" key="4">
    <source>
        <dbReference type="ARBA" id="ARBA00022946"/>
    </source>
</evidence>
<dbReference type="Proteomes" id="UP001161247">
    <property type="component" value="Chromosome 8"/>
</dbReference>
<dbReference type="FunFam" id="3.10.450.40:FF:000008">
    <property type="entry name" value="Protein DCL, chloroplastic"/>
    <property type="match status" value="1"/>
</dbReference>
<comment type="subcellular location">
    <subcellularLocation>
        <location evidence="1">Plastid</location>
        <location evidence="1">Chloroplast</location>
    </subcellularLocation>
</comment>
<dbReference type="EMBL" id="OX459125">
    <property type="protein sequence ID" value="CAI9115735.1"/>
    <property type="molecule type" value="Genomic_DNA"/>
</dbReference>
<dbReference type="GO" id="GO:0009507">
    <property type="term" value="C:chloroplast"/>
    <property type="evidence" value="ECO:0007669"/>
    <property type="project" value="UniProtKB-SubCell"/>
</dbReference>
<keyword evidence="2" id="KW-0150">Chloroplast</keyword>
<protein>
    <submittedName>
        <fullName evidence="6">OLC1v1016722C2</fullName>
    </submittedName>
</protein>
<dbReference type="GO" id="GO:0009658">
    <property type="term" value="P:chloroplast organization"/>
    <property type="evidence" value="ECO:0007669"/>
    <property type="project" value="UniProtKB-ARBA"/>
</dbReference>
<sequence length="223" mass="25800">MLMASISPSNFTHTCLSDKTPISPNLLLSSCSVNFQFQPHNSQLRRCGAVRTSSEGRRSTEPYGAELLRKPVISPALEEEEEEEDGEDENGGGEDEETMIDWEEQILRDTVPLVNFVRMILHSGKYKSGDRLSTEHERTIVERLLPYHPEYELKIGSGIDYITVGYHPDFEMSRCLFIVRKDGEMVDFSYWKCIKGLIRKNYPLYADTFIFQHFKKPIRKDLR</sequence>
<dbReference type="AlphaFoldDB" id="A0AAV1E7T9"/>
<dbReference type="PANTHER" id="PTHR33415">
    <property type="entry name" value="PROTEIN EMBRYO DEFECTIVE 514"/>
    <property type="match status" value="1"/>
</dbReference>
<dbReference type="Pfam" id="PF11523">
    <property type="entry name" value="DUF3223"/>
    <property type="match status" value="1"/>
</dbReference>
<keyword evidence="4" id="KW-0809">Transit peptide</keyword>
<evidence type="ECO:0000256" key="2">
    <source>
        <dbReference type="ARBA" id="ARBA00022528"/>
    </source>
</evidence>
<keyword evidence="7" id="KW-1185">Reference proteome</keyword>
<dbReference type="InterPro" id="IPR044673">
    <property type="entry name" value="DCL-like"/>
</dbReference>
<dbReference type="Gene3D" id="3.10.450.40">
    <property type="match status" value="1"/>
</dbReference>